<dbReference type="InterPro" id="IPR011234">
    <property type="entry name" value="Fumarylacetoacetase-like_C"/>
</dbReference>
<dbReference type="SUPFAM" id="SSF56529">
    <property type="entry name" value="FAH"/>
    <property type="match status" value="1"/>
</dbReference>
<dbReference type="InterPro" id="IPR036663">
    <property type="entry name" value="Fumarylacetoacetase_C_sf"/>
</dbReference>
<dbReference type="EC" id="3.7.-.-" evidence="4"/>
<name>A0ABW4L3N2_9MICO</name>
<dbReference type="PANTHER" id="PTHR11820">
    <property type="entry name" value="ACYLPYRUVASE"/>
    <property type="match status" value="1"/>
</dbReference>
<dbReference type="Proteomes" id="UP001597277">
    <property type="component" value="Unassembled WGS sequence"/>
</dbReference>
<dbReference type="InterPro" id="IPR018833">
    <property type="entry name" value="Rv2993c-like_N"/>
</dbReference>
<dbReference type="Gene3D" id="2.30.30.370">
    <property type="entry name" value="FAH"/>
    <property type="match status" value="1"/>
</dbReference>
<evidence type="ECO:0000259" key="2">
    <source>
        <dbReference type="Pfam" id="PF01557"/>
    </source>
</evidence>
<feature type="domain" description="Fumarylacetoacetase-like C-terminal" evidence="2">
    <location>
        <begin position="59"/>
        <end position="253"/>
    </location>
</feature>
<dbReference type="RefSeq" id="WP_388006032.1">
    <property type="nucleotide sequence ID" value="NZ_JBHUEE010000005.1"/>
</dbReference>
<gene>
    <name evidence="4" type="ORF">ACFSE6_10170</name>
</gene>
<comment type="caution">
    <text evidence="4">The sequence shown here is derived from an EMBL/GenBank/DDBJ whole genome shotgun (WGS) entry which is preliminary data.</text>
</comment>
<evidence type="ECO:0000259" key="3">
    <source>
        <dbReference type="Pfam" id="PF10370"/>
    </source>
</evidence>
<dbReference type="PANTHER" id="PTHR11820:SF7">
    <property type="entry name" value="ACYLPYRUVASE FAHD1, MITOCHONDRIAL"/>
    <property type="match status" value="1"/>
</dbReference>
<sequence>MRLARFITGENPQYGILDEDSDELVAIKGDPIYGGLETTGQRVPVADVRLLSPVIPRSKVVGIGRNYAEHAAELGNEVPEEPLTFLKPNTSVIGPDDPIVLPPWTRDVHHEAELAVVISRLCKDVPVDKVDQVIFGYTAANDLTARDRQETDGQWTRAKGFDTSCPLGPYLALDLDVSDLAVRSRVDGELRQDGRTSQMVRGVPELIAYVSSMFTLLPGDVILTGTPAGVGPVEEGRRVEVEVEGIGSFSNPVLRRD</sequence>
<dbReference type="EMBL" id="JBHUEE010000005">
    <property type="protein sequence ID" value="MFD1718203.1"/>
    <property type="molecule type" value="Genomic_DNA"/>
</dbReference>
<evidence type="ECO:0000313" key="5">
    <source>
        <dbReference type="Proteomes" id="UP001597277"/>
    </source>
</evidence>
<reference evidence="5" key="1">
    <citation type="journal article" date="2019" name="Int. J. Syst. Evol. Microbiol.">
        <title>The Global Catalogue of Microorganisms (GCM) 10K type strain sequencing project: providing services to taxonomists for standard genome sequencing and annotation.</title>
        <authorList>
            <consortium name="The Broad Institute Genomics Platform"/>
            <consortium name="The Broad Institute Genome Sequencing Center for Infectious Disease"/>
            <person name="Wu L."/>
            <person name="Ma J."/>
        </authorList>
    </citation>
    <scope>NUCLEOTIDE SEQUENCE [LARGE SCALE GENOMIC DNA]</scope>
    <source>
        <strain evidence="5">JCM 17130</strain>
    </source>
</reference>
<dbReference type="GO" id="GO:0016787">
    <property type="term" value="F:hydrolase activity"/>
    <property type="evidence" value="ECO:0007669"/>
    <property type="project" value="UniProtKB-KW"/>
</dbReference>
<keyword evidence="1" id="KW-0479">Metal-binding</keyword>
<dbReference type="Gene3D" id="3.90.850.10">
    <property type="entry name" value="Fumarylacetoacetase-like, C-terminal domain"/>
    <property type="match status" value="1"/>
</dbReference>
<feature type="domain" description="Rv2993c-like N-terminal" evidence="3">
    <location>
        <begin position="1"/>
        <end position="53"/>
    </location>
</feature>
<dbReference type="Pfam" id="PF10370">
    <property type="entry name" value="Rv2993c-like_N"/>
    <property type="match status" value="1"/>
</dbReference>
<accession>A0ABW4L3N2</accession>
<evidence type="ECO:0000313" key="4">
    <source>
        <dbReference type="EMBL" id="MFD1718203.1"/>
    </source>
</evidence>
<proteinExistence type="predicted"/>
<dbReference type="Pfam" id="PF01557">
    <property type="entry name" value="FAA_hydrolase"/>
    <property type="match status" value="1"/>
</dbReference>
<organism evidence="4 5">
    <name type="scientific">Georgenia deserti</name>
    <dbReference type="NCBI Taxonomy" id="2093781"/>
    <lineage>
        <taxon>Bacteria</taxon>
        <taxon>Bacillati</taxon>
        <taxon>Actinomycetota</taxon>
        <taxon>Actinomycetes</taxon>
        <taxon>Micrococcales</taxon>
        <taxon>Bogoriellaceae</taxon>
        <taxon>Georgenia</taxon>
    </lineage>
</organism>
<keyword evidence="4" id="KW-0378">Hydrolase</keyword>
<evidence type="ECO:0000256" key="1">
    <source>
        <dbReference type="ARBA" id="ARBA00022723"/>
    </source>
</evidence>
<protein>
    <submittedName>
        <fullName evidence="4">Fumarylacetoacetate hydrolase family protein</fullName>
        <ecNumber evidence="4">3.7.-.-</ecNumber>
    </submittedName>
</protein>
<keyword evidence="5" id="KW-1185">Reference proteome</keyword>